<accession>A0A0L6VKY0</accession>
<keyword evidence="8" id="KW-1185">Reference proteome</keyword>
<dbReference type="EMBL" id="LAVV01005554">
    <property type="protein sequence ID" value="KNZ60790.1"/>
    <property type="molecule type" value="Genomic_DNA"/>
</dbReference>
<dbReference type="PANTHER" id="PTHR14387:SF0">
    <property type="entry name" value="DUF2428 DOMAIN-CONTAINING PROTEIN"/>
    <property type="match status" value="1"/>
</dbReference>
<dbReference type="InterPro" id="IPR016024">
    <property type="entry name" value="ARM-type_fold"/>
</dbReference>
<dbReference type="SUPFAM" id="SSF48371">
    <property type="entry name" value="ARM repeat"/>
    <property type="match status" value="1"/>
</dbReference>
<keyword evidence="2" id="KW-0819">tRNA processing</keyword>
<dbReference type="InterPro" id="IPR051954">
    <property type="entry name" value="tRNA_methyltransferase_THADA"/>
</dbReference>
<sequence>MTTPIKKPKILLLEELKHQLTQPSKNTTQDTNLRFLDKVQDPTQLTSAALSVLLEEEEQPPGENEEREDESTQVRSRTDELALALEVLNLVFRKLKLTRRNLGNQSASANLNTLPPEVLHQIGNAIWAHWNTPSPTISYKIKNALKNLFEYMNSLRIDVSQSSTIQFLLESVKQSVLLEKRSLSILSYLLPHMSLEEALQAFRLYAPGPSEFLGTILGAIGDDKLASVIGQLAVHWTSKVEGWDSRNYSLTELSAQIRTDWISIVFSILFSSEERKRQYLCQYYLLPLFKSRPRCFTELTEILSSTRGPLSIANSLFDYLSGIIALARLNPRQSCKQIEPSQNETDLQPKPWLPDALLKVALSHPAVSLRSSALAIICQTSAPTSRLPRHHLDLILHFFSWNFGEVEAELKQNIFSNLNVLFNRLRDSSHASRKKLPEFLINQSNLSQISRVPPIERTSVNDDHEASQLKDMANEAEAYLEAVQAFVLKFLKLCRRNLTISSPYRCQMASLTYLQILLNTGIDPLYTPPSLTCSRQEVQKQSSFPFEVRIVDQSLIHKLIFALNSTYVDVREASFTLLQHCDALDLQFGENSRLMKQVISYALQCLNSRRESENCTATLLFRLILEKFVVRNAQVPVSLLPRNSDQHKTTNSLAVFLLGRLGDMEDRIRASEINLEKACEEQPTAGSILLIRFFFSPSIIVLSLGELFKCLSRDMITSLVVSNDLKDIMERTRKLVLRIWRLSAVVLCHSNDRQSDAVPDHEEARAFELISTGDGDLLEEEGVLAGKKHKNRHNSILSACWRSMKEASALLTQTVKLSLIAQEQCMCNNRETFLSYKDLKEIGELFEQWLLEIRHRGAFGAIHASYASLCDSLCTLPNGSTSSQLPFLWLQVCYNPELSRGRHPPRSSQLFISIQAHISAITSRQISTTRRSAGLPYCILSACQALSKSSPKELKDSLSSILNLGQSQHISPDVQVHVLNTLKILLTDGKVSFHFSSVFIERSYDLAIKSFVSSDWRVRNGALILFSGLTNRVFGTRSLAFDRSHSNLSRRESLSDFSRRLPTMPSILLNELRRSTQAGVHLVSTSHSHGPIFAVLTLLALLQNPDGAPAALEFLPLVRECLSSKVSKIRSIGADAMTGIIPSTQVPALMCDLLTEATKSRCHNEVHGLLLLINRLIQVPRDMSEDQKTKGWFIVLLYTRLTVWNFTGCFFFFIFFTVRVTLATSAPLFLHSGVMPLVSQSSFLEILEGLESRFGITVDSNRLFSSESLMEKIHELRSVKAPALNSYEIQATRNILRRSQDRETVLRLLKMGSTPTRITVFGFLTEEANRTILNDPEVIDTIFMFGRQATHSISVRLPALKLLAIGSHLNAAKWSLEDLFRDYQSNLAVPMRDTLLVLAGSFLFNSLTARDSNIDNLPWAQTWANTILLQIEEAAQEVQSTETRLSAVEGLTEFLQLFKMRNGILSISIKLRILELLSTLIQDDDDEIRASLIKTLDRTKFLSCVHDGPQPATDQDQDAFQLELLPNLILEKLVHLSISLNPFFGFKKLLKIVDFQADLDQLLKPPDDLFITEKLNLYKDDFLEFELVRRISVEILSDYGPREQLGNHGVEAAKEDHDKVIQVFRECDLEQEIRTFKHLIDIVVPRKLLNRQEGDLVDHTVFENPLNSGEEEEEEGFQVISHKAWFSLVLRLFTLLVIFNSFPLQLKRLVFHQMSALVPSDHHAPLPLDQQLDSLFSYIQGFLRAHYY</sequence>
<dbReference type="GO" id="GO:0005829">
    <property type="term" value="C:cytosol"/>
    <property type="evidence" value="ECO:0007669"/>
    <property type="project" value="TreeGrafter"/>
</dbReference>
<dbReference type="OrthoDB" id="734129at2759"/>
<dbReference type="Pfam" id="PF25151">
    <property type="entry name" value="TPR_Trm732_C"/>
    <property type="match status" value="1"/>
</dbReference>
<reference evidence="7 8" key="1">
    <citation type="submission" date="2015-08" db="EMBL/GenBank/DDBJ databases">
        <title>Next Generation Sequencing and Analysis of the Genome of Puccinia sorghi L Schw, the Causal Agent of Maize Common Rust.</title>
        <authorList>
            <person name="Rochi L."/>
            <person name="Burguener G."/>
            <person name="Darino M."/>
            <person name="Turjanski A."/>
            <person name="Kreff E."/>
            <person name="Dieguez M.J."/>
            <person name="Sacco F."/>
        </authorList>
    </citation>
    <scope>NUCLEOTIDE SEQUENCE [LARGE SCALE GENOMIC DNA]</scope>
    <source>
        <strain evidence="7 8">RO10H11247</strain>
    </source>
</reference>
<feature type="domain" description="tRNA (32-2'-O)-methyltransferase regulator THADA-like TPR repeats region" evidence="5">
    <location>
        <begin position="261"/>
        <end position="572"/>
    </location>
</feature>
<evidence type="ECO:0000313" key="7">
    <source>
        <dbReference type="EMBL" id="KNZ60790.1"/>
    </source>
</evidence>
<feature type="domain" description="DUF2428" evidence="4">
    <location>
        <begin position="728"/>
        <end position="1016"/>
    </location>
</feature>
<evidence type="ECO:0000259" key="6">
    <source>
        <dbReference type="Pfam" id="PF25151"/>
    </source>
</evidence>
<evidence type="ECO:0000313" key="8">
    <source>
        <dbReference type="Proteomes" id="UP000037035"/>
    </source>
</evidence>
<dbReference type="InterPro" id="IPR019442">
    <property type="entry name" value="THADA/TRM732_DUF2428"/>
</dbReference>
<name>A0A0L6VKY0_9BASI</name>
<evidence type="ECO:0000259" key="5">
    <source>
        <dbReference type="Pfam" id="PF25150"/>
    </source>
</evidence>
<dbReference type="VEuPathDB" id="FungiDB:VP01_14g5"/>
<dbReference type="Pfam" id="PF25150">
    <property type="entry name" value="TPR_Trm732"/>
    <property type="match status" value="1"/>
</dbReference>
<dbReference type="Pfam" id="PF10350">
    <property type="entry name" value="DUF2428"/>
    <property type="match status" value="1"/>
</dbReference>
<dbReference type="PANTHER" id="PTHR14387">
    <property type="entry name" value="THADA/DEATH RECEPTOR INTERACTING PROTEIN"/>
    <property type="match status" value="1"/>
</dbReference>
<dbReference type="InterPro" id="IPR056842">
    <property type="entry name" value="THADA-like_TPR_C"/>
</dbReference>
<evidence type="ECO:0000256" key="3">
    <source>
        <dbReference type="SAM" id="MobiDB-lite"/>
    </source>
</evidence>
<evidence type="ECO:0000259" key="4">
    <source>
        <dbReference type="Pfam" id="PF10350"/>
    </source>
</evidence>
<protein>
    <submittedName>
        <fullName evidence="7">Uncharacterized protein</fullName>
    </submittedName>
</protein>
<evidence type="ECO:0000256" key="1">
    <source>
        <dbReference type="ARBA" id="ARBA00010409"/>
    </source>
</evidence>
<feature type="region of interest" description="Disordered" evidence="3">
    <location>
        <begin position="54"/>
        <end position="76"/>
    </location>
</feature>
<feature type="domain" description="tRNA (32-2'-O)-methyltransferase regulator THADA-like C-terminal TPR repeats region" evidence="6">
    <location>
        <begin position="1019"/>
        <end position="1176"/>
    </location>
</feature>
<proteinExistence type="inferred from homology"/>
<comment type="caution">
    <text evidence="7">The sequence shown here is derived from an EMBL/GenBank/DDBJ whole genome shotgun (WGS) entry which is preliminary data.</text>
</comment>
<evidence type="ECO:0000256" key="2">
    <source>
        <dbReference type="ARBA" id="ARBA00022694"/>
    </source>
</evidence>
<gene>
    <name evidence="7" type="ORF">VP01_14g5</name>
</gene>
<dbReference type="STRING" id="27349.A0A0L6VKY0"/>
<dbReference type="GO" id="GO:0030488">
    <property type="term" value="P:tRNA methylation"/>
    <property type="evidence" value="ECO:0007669"/>
    <property type="project" value="TreeGrafter"/>
</dbReference>
<feature type="compositionally biased region" description="Acidic residues" evidence="3">
    <location>
        <begin position="54"/>
        <end position="69"/>
    </location>
</feature>
<comment type="similarity">
    <text evidence="1">Belongs to the THADA family.</text>
</comment>
<dbReference type="InterPro" id="IPR056843">
    <property type="entry name" value="THADA-like_TPR"/>
</dbReference>
<dbReference type="Proteomes" id="UP000037035">
    <property type="component" value="Unassembled WGS sequence"/>
</dbReference>
<organism evidence="7 8">
    <name type="scientific">Puccinia sorghi</name>
    <dbReference type="NCBI Taxonomy" id="27349"/>
    <lineage>
        <taxon>Eukaryota</taxon>
        <taxon>Fungi</taxon>
        <taxon>Dikarya</taxon>
        <taxon>Basidiomycota</taxon>
        <taxon>Pucciniomycotina</taxon>
        <taxon>Pucciniomycetes</taxon>
        <taxon>Pucciniales</taxon>
        <taxon>Pucciniaceae</taxon>
        <taxon>Puccinia</taxon>
    </lineage>
</organism>